<dbReference type="Proteomes" id="UP001180453">
    <property type="component" value="Unassembled WGS sequence"/>
</dbReference>
<dbReference type="SMART" id="SM00240">
    <property type="entry name" value="FHA"/>
    <property type="match status" value="1"/>
</dbReference>
<dbReference type="SUPFAM" id="SSF49879">
    <property type="entry name" value="SMAD/FHA domain"/>
    <property type="match status" value="1"/>
</dbReference>
<dbReference type="InterPro" id="IPR000253">
    <property type="entry name" value="FHA_dom"/>
</dbReference>
<organism evidence="3 4">
    <name type="scientific">Roseateles saccharophilus</name>
    <name type="common">Pseudomonas saccharophila</name>
    <dbReference type="NCBI Taxonomy" id="304"/>
    <lineage>
        <taxon>Bacteria</taxon>
        <taxon>Pseudomonadati</taxon>
        <taxon>Pseudomonadota</taxon>
        <taxon>Betaproteobacteria</taxon>
        <taxon>Burkholderiales</taxon>
        <taxon>Sphaerotilaceae</taxon>
        <taxon>Roseateles</taxon>
    </lineage>
</organism>
<dbReference type="Gene3D" id="2.60.200.20">
    <property type="match status" value="1"/>
</dbReference>
<evidence type="ECO:0000259" key="2">
    <source>
        <dbReference type="PROSITE" id="PS50006"/>
    </source>
</evidence>
<protein>
    <submittedName>
        <fullName evidence="3">Sigma-B regulation protein RsbU (Phosphoserine phosphatase)</fullName>
        <ecNumber evidence="3">3.1.3.3</ecNumber>
    </submittedName>
</protein>
<proteinExistence type="predicted"/>
<dbReference type="EC" id="3.1.3.3" evidence="3"/>
<dbReference type="PANTHER" id="PTHR43156">
    <property type="entry name" value="STAGE II SPORULATION PROTEIN E-RELATED"/>
    <property type="match status" value="1"/>
</dbReference>
<dbReference type="PROSITE" id="PS50006">
    <property type="entry name" value="FHA_DOMAIN"/>
    <property type="match status" value="1"/>
</dbReference>
<dbReference type="EMBL" id="JAVDXU010000001">
    <property type="protein sequence ID" value="MDR7269621.1"/>
    <property type="molecule type" value="Genomic_DNA"/>
</dbReference>
<dbReference type="InterPro" id="IPR001932">
    <property type="entry name" value="PPM-type_phosphatase-like_dom"/>
</dbReference>
<accession>A0ABU1YNR0</accession>
<evidence type="ECO:0000313" key="4">
    <source>
        <dbReference type="Proteomes" id="UP001180453"/>
    </source>
</evidence>
<name>A0ABU1YNR0_ROSSA</name>
<evidence type="ECO:0000256" key="1">
    <source>
        <dbReference type="ARBA" id="ARBA00022801"/>
    </source>
</evidence>
<sequence>MDEHPLGISPTNAAPAAFGTSASVTLSEWRHSLVVLEGLEPGRRIELGDKPLVIGRRTAADLVLPELLVSALHCRVQIQAGRPALKITDFKSTNGSFINGHRISGSAYLAPGGTLAVGQHLFRHDFLSPDGLVRAAYEDAEHEQTVNAWLPAPLAKGAVRTEWCYRRAEPPRGAGFAVLPLPEDRQALILIDVCGPREHVARHAARVLRELQEVCDIAGPAELFNQLHQRWREGAHDGLFFTAWAAVYDPATRRLVHACAGQHPALLRIPDGEMLRLDALNPPVGLLPGTEFAADSVVVPPGSRLHIFNRGCFAFLDRSGRELELDDLEALLACLPPTSGNAAEQAFVQLRRMAECARLDDDFLLLQADFPS</sequence>
<dbReference type="InterPro" id="IPR052016">
    <property type="entry name" value="Bact_Sigma-Reg"/>
</dbReference>
<dbReference type="CDD" id="cd00060">
    <property type="entry name" value="FHA"/>
    <property type="match status" value="1"/>
</dbReference>
<dbReference type="SMART" id="SM00331">
    <property type="entry name" value="PP2C_SIG"/>
    <property type="match status" value="1"/>
</dbReference>
<dbReference type="Pfam" id="PF00498">
    <property type="entry name" value="FHA"/>
    <property type="match status" value="1"/>
</dbReference>
<gene>
    <name evidence="3" type="ORF">J2X20_002250</name>
</gene>
<dbReference type="Pfam" id="PF07228">
    <property type="entry name" value="SpoIIE"/>
    <property type="match status" value="1"/>
</dbReference>
<dbReference type="InterPro" id="IPR008984">
    <property type="entry name" value="SMAD_FHA_dom_sf"/>
</dbReference>
<dbReference type="InterPro" id="IPR036457">
    <property type="entry name" value="PPM-type-like_dom_sf"/>
</dbReference>
<dbReference type="GO" id="GO:0016787">
    <property type="term" value="F:hydrolase activity"/>
    <property type="evidence" value="ECO:0007669"/>
    <property type="project" value="UniProtKB-KW"/>
</dbReference>
<dbReference type="RefSeq" id="WP_310264539.1">
    <property type="nucleotide sequence ID" value="NZ_JAVDXU010000001.1"/>
</dbReference>
<feature type="domain" description="FHA" evidence="2">
    <location>
        <begin position="52"/>
        <end position="103"/>
    </location>
</feature>
<evidence type="ECO:0000313" key="3">
    <source>
        <dbReference type="EMBL" id="MDR7269621.1"/>
    </source>
</evidence>
<keyword evidence="4" id="KW-1185">Reference proteome</keyword>
<keyword evidence="1 3" id="KW-0378">Hydrolase</keyword>
<dbReference type="PANTHER" id="PTHR43156:SF2">
    <property type="entry name" value="STAGE II SPORULATION PROTEIN E"/>
    <property type="match status" value="1"/>
</dbReference>
<reference evidence="3 4" key="1">
    <citation type="submission" date="2023-07" db="EMBL/GenBank/DDBJ databases">
        <title>Sorghum-associated microbial communities from plants grown in Nebraska, USA.</title>
        <authorList>
            <person name="Schachtman D."/>
        </authorList>
    </citation>
    <scope>NUCLEOTIDE SEQUENCE [LARGE SCALE GENOMIC DNA]</scope>
    <source>
        <strain evidence="3 4">BE314</strain>
    </source>
</reference>
<comment type="caution">
    <text evidence="3">The sequence shown here is derived from an EMBL/GenBank/DDBJ whole genome shotgun (WGS) entry which is preliminary data.</text>
</comment>
<dbReference type="Gene3D" id="3.60.40.10">
    <property type="entry name" value="PPM-type phosphatase domain"/>
    <property type="match status" value="1"/>
</dbReference>